<dbReference type="EMBL" id="JAJAGQ010000003">
    <property type="protein sequence ID" value="KAJ8568847.1"/>
    <property type="molecule type" value="Genomic_DNA"/>
</dbReference>
<sequence length="380" mass="43177">MNYTLLHLNENPEGQIEDSIDFVKDILGDKKKEFLENVLVDGLNDMPRTMKLLHLSCLNVFHMFFNSCNLFDTKATILEDILRATYIPLQQEEQTPMPPPSKPLPPMLPPQEKKKKKFEIAKVNACLNEKNFKHQVGNIGFGISFVGRQASKNYNSFGHGKSQGLKAYVPNIDFVIDDILSFIDFIMTQNLEFQELPKFVYGESMGGAICLLIHLKRPRMFKGAILIAPMCKISDKVKPRWPIPQFLTFFAKFAPTLAIVPTANLMDKSVKVPEKKIIGGMNPNRYFGKPRLGTVLELLRVTDFVSEKLCDVNLSFLVLHGSADVVTDPEVSRELYELAKSKDKTLKIYEGMMHSLLFGETDENVEIVRSDILAWLNDRC</sequence>
<dbReference type="OrthoDB" id="2498029at2759"/>
<evidence type="ECO:0000259" key="1">
    <source>
        <dbReference type="Pfam" id="PF12146"/>
    </source>
</evidence>
<gene>
    <name evidence="2" type="ORF">K7X08_032544</name>
</gene>
<keyword evidence="3" id="KW-1185">Reference proteome</keyword>
<organism evidence="2 3">
    <name type="scientific">Anisodus acutangulus</name>
    <dbReference type="NCBI Taxonomy" id="402998"/>
    <lineage>
        <taxon>Eukaryota</taxon>
        <taxon>Viridiplantae</taxon>
        <taxon>Streptophyta</taxon>
        <taxon>Embryophyta</taxon>
        <taxon>Tracheophyta</taxon>
        <taxon>Spermatophyta</taxon>
        <taxon>Magnoliopsida</taxon>
        <taxon>eudicotyledons</taxon>
        <taxon>Gunneridae</taxon>
        <taxon>Pentapetalae</taxon>
        <taxon>asterids</taxon>
        <taxon>lamiids</taxon>
        <taxon>Solanales</taxon>
        <taxon>Solanaceae</taxon>
        <taxon>Solanoideae</taxon>
        <taxon>Hyoscyameae</taxon>
        <taxon>Anisodus</taxon>
    </lineage>
</organism>
<proteinExistence type="predicted"/>
<accession>A0A9Q1N0M2</accession>
<dbReference type="AlphaFoldDB" id="A0A9Q1N0M2"/>
<evidence type="ECO:0000313" key="3">
    <source>
        <dbReference type="Proteomes" id="UP001152561"/>
    </source>
</evidence>
<dbReference type="Proteomes" id="UP001152561">
    <property type="component" value="Unassembled WGS sequence"/>
</dbReference>
<feature type="domain" description="Serine aminopeptidase S33" evidence="1">
    <location>
        <begin position="156"/>
        <end position="360"/>
    </location>
</feature>
<dbReference type="Gene3D" id="3.40.50.1820">
    <property type="entry name" value="alpha/beta hydrolase"/>
    <property type="match status" value="1"/>
</dbReference>
<protein>
    <recommendedName>
        <fullName evidence="1">Serine aminopeptidase S33 domain-containing protein</fullName>
    </recommendedName>
</protein>
<name>A0A9Q1N0M2_9SOLA</name>
<evidence type="ECO:0000313" key="2">
    <source>
        <dbReference type="EMBL" id="KAJ8568847.1"/>
    </source>
</evidence>
<dbReference type="InterPro" id="IPR022742">
    <property type="entry name" value="Hydrolase_4"/>
</dbReference>
<dbReference type="InterPro" id="IPR051044">
    <property type="entry name" value="MAG_DAG_Lipase"/>
</dbReference>
<dbReference type="PANTHER" id="PTHR11614">
    <property type="entry name" value="PHOSPHOLIPASE-RELATED"/>
    <property type="match status" value="1"/>
</dbReference>
<dbReference type="SUPFAM" id="SSF53474">
    <property type="entry name" value="alpha/beta-Hydrolases"/>
    <property type="match status" value="1"/>
</dbReference>
<comment type="caution">
    <text evidence="2">The sequence shown here is derived from an EMBL/GenBank/DDBJ whole genome shotgun (WGS) entry which is preliminary data.</text>
</comment>
<dbReference type="Pfam" id="PF12146">
    <property type="entry name" value="Hydrolase_4"/>
    <property type="match status" value="1"/>
</dbReference>
<reference evidence="3" key="1">
    <citation type="journal article" date="2023" name="Proc. Natl. Acad. Sci. U.S.A.">
        <title>Genomic and structural basis for evolution of tropane alkaloid biosynthesis.</title>
        <authorList>
            <person name="Wanga Y.-J."/>
            <person name="Taina T."/>
            <person name="Yua J.-Y."/>
            <person name="Lia J."/>
            <person name="Xua B."/>
            <person name="Chenc J."/>
            <person name="D'Auriad J.C."/>
            <person name="Huanga J.-P."/>
            <person name="Huanga S.-X."/>
        </authorList>
    </citation>
    <scope>NUCLEOTIDE SEQUENCE [LARGE SCALE GENOMIC DNA]</scope>
    <source>
        <strain evidence="3">cv. KIB-2019</strain>
    </source>
</reference>
<dbReference type="InterPro" id="IPR029058">
    <property type="entry name" value="AB_hydrolase_fold"/>
</dbReference>